<proteinExistence type="predicted"/>
<protein>
    <submittedName>
        <fullName evidence="2">Uncharacterized protein</fullName>
    </submittedName>
</protein>
<evidence type="ECO:0000256" key="1">
    <source>
        <dbReference type="SAM" id="MobiDB-lite"/>
    </source>
</evidence>
<gene>
    <name evidence="2" type="ORF">M440DRAFT_1401216</name>
</gene>
<feature type="region of interest" description="Disordered" evidence="1">
    <location>
        <begin position="1"/>
        <end position="52"/>
    </location>
</feature>
<dbReference type="EMBL" id="KZ679131">
    <property type="protein sequence ID" value="PTB76871.1"/>
    <property type="molecule type" value="Genomic_DNA"/>
</dbReference>
<sequence length="66" mass="7571">MKCNSESPTSKHEEKLSRIPHTKAPPQRSGRDKRPTRRDDDVNGRKRVKAPSRYSVRWSEGLIANA</sequence>
<organism evidence="2 3">
    <name type="scientific">Trichoderma longibrachiatum ATCC 18648</name>
    <dbReference type="NCBI Taxonomy" id="983965"/>
    <lineage>
        <taxon>Eukaryota</taxon>
        <taxon>Fungi</taxon>
        <taxon>Dikarya</taxon>
        <taxon>Ascomycota</taxon>
        <taxon>Pezizomycotina</taxon>
        <taxon>Sordariomycetes</taxon>
        <taxon>Hypocreomycetidae</taxon>
        <taxon>Hypocreales</taxon>
        <taxon>Hypocreaceae</taxon>
        <taxon>Trichoderma</taxon>
    </lineage>
</organism>
<name>A0A2T4C5N3_TRILO</name>
<reference evidence="2 3" key="1">
    <citation type="submission" date="2016-07" db="EMBL/GenBank/DDBJ databases">
        <title>Multiple horizontal gene transfer events from other fungi enriched the ability of initially mycotrophic Trichoderma (Ascomycota) to feed on dead plant biomass.</title>
        <authorList>
            <consortium name="DOE Joint Genome Institute"/>
            <person name="Aerts A."/>
            <person name="Atanasova L."/>
            <person name="Chenthamara K."/>
            <person name="Zhang J."/>
            <person name="Grujic M."/>
            <person name="Henrissat B."/>
            <person name="Kuo A."/>
            <person name="Salamov A."/>
            <person name="Lipzen A."/>
            <person name="Labutti K."/>
            <person name="Barry K."/>
            <person name="Miao Y."/>
            <person name="Rahimi M.J."/>
            <person name="Shen Q."/>
            <person name="Grigoriev I.V."/>
            <person name="Kubicek C.P."/>
            <person name="Druzhinina I.S."/>
        </authorList>
    </citation>
    <scope>NUCLEOTIDE SEQUENCE [LARGE SCALE GENOMIC DNA]</scope>
    <source>
        <strain evidence="2 3">ATCC 18648</strain>
    </source>
</reference>
<dbReference type="Proteomes" id="UP000240760">
    <property type="component" value="Unassembled WGS sequence"/>
</dbReference>
<dbReference type="AlphaFoldDB" id="A0A2T4C5N3"/>
<feature type="compositionally biased region" description="Basic and acidic residues" evidence="1">
    <location>
        <begin position="29"/>
        <end position="44"/>
    </location>
</feature>
<evidence type="ECO:0000313" key="2">
    <source>
        <dbReference type="EMBL" id="PTB76871.1"/>
    </source>
</evidence>
<keyword evidence="3" id="KW-1185">Reference proteome</keyword>
<evidence type="ECO:0000313" key="3">
    <source>
        <dbReference type="Proteomes" id="UP000240760"/>
    </source>
</evidence>
<accession>A0A2T4C5N3</accession>